<evidence type="ECO:0000313" key="1">
    <source>
        <dbReference type="EMBL" id="CAH2068883.1"/>
    </source>
</evidence>
<proteinExistence type="predicted"/>
<organism evidence="1 2">
    <name type="scientific">Iphiclides podalirius</name>
    <name type="common">scarce swallowtail</name>
    <dbReference type="NCBI Taxonomy" id="110791"/>
    <lineage>
        <taxon>Eukaryota</taxon>
        <taxon>Metazoa</taxon>
        <taxon>Ecdysozoa</taxon>
        <taxon>Arthropoda</taxon>
        <taxon>Hexapoda</taxon>
        <taxon>Insecta</taxon>
        <taxon>Pterygota</taxon>
        <taxon>Neoptera</taxon>
        <taxon>Endopterygota</taxon>
        <taxon>Lepidoptera</taxon>
        <taxon>Glossata</taxon>
        <taxon>Ditrysia</taxon>
        <taxon>Papilionoidea</taxon>
        <taxon>Papilionidae</taxon>
        <taxon>Papilioninae</taxon>
        <taxon>Iphiclides</taxon>
    </lineage>
</organism>
<sequence length="94" mass="10735">MIIVAVRAHCRGSTIRRVRIETGRVYFERDAAPSPDLARLPSTVSIAIRYMRRQLRIKLAFPDEPGNMNKRGCLPATLTPGPAYKLEMRRRQAQ</sequence>
<evidence type="ECO:0000313" key="2">
    <source>
        <dbReference type="Proteomes" id="UP000837857"/>
    </source>
</evidence>
<dbReference type="EMBL" id="OW152817">
    <property type="protein sequence ID" value="CAH2068883.1"/>
    <property type="molecule type" value="Genomic_DNA"/>
</dbReference>
<name>A0ABN8J0L2_9NEOP</name>
<protein>
    <submittedName>
        <fullName evidence="1">Uncharacterized protein</fullName>
    </submittedName>
</protein>
<dbReference type="Proteomes" id="UP000837857">
    <property type="component" value="Chromosome 5"/>
</dbReference>
<reference evidence="1" key="1">
    <citation type="submission" date="2022-03" db="EMBL/GenBank/DDBJ databases">
        <authorList>
            <person name="Martin H S."/>
        </authorList>
    </citation>
    <scope>NUCLEOTIDE SEQUENCE</scope>
</reference>
<keyword evidence="2" id="KW-1185">Reference proteome</keyword>
<gene>
    <name evidence="1" type="ORF">IPOD504_LOCUS14596</name>
</gene>
<feature type="non-terminal residue" evidence="1">
    <location>
        <position position="94"/>
    </location>
</feature>
<accession>A0ABN8J0L2</accession>